<dbReference type="Proteomes" id="UP000319716">
    <property type="component" value="Unassembled WGS sequence"/>
</dbReference>
<proteinExistence type="predicted"/>
<sequence>MSKFDDKNRNFDERQEDQQEKKNLNVEFSRTLGEEKQKKTKKN</sequence>
<gene>
    <name evidence="2" type="ORF">NBRC111894_4234</name>
</gene>
<protein>
    <submittedName>
        <fullName evidence="2">Uncharacterized protein</fullName>
    </submittedName>
</protein>
<evidence type="ECO:0000313" key="2">
    <source>
        <dbReference type="EMBL" id="GAY78680.1"/>
    </source>
</evidence>
<accession>A0A4Y1ZI49</accession>
<evidence type="ECO:0000313" key="3">
    <source>
        <dbReference type="Proteomes" id="UP000319716"/>
    </source>
</evidence>
<organism evidence="2 3">
    <name type="scientific">Sporolactobacillus inulinus</name>
    <dbReference type="NCBI Taxonomy" id="2078"/>
    <lineage>
        <taxon>Bacteria</taxon>
        <taxon>Bacillati</taxon>
        <taxon>Bacillota</taxon>
        <taxon>Bacilli</taxon>
        <taxon>Bacillales</taxon>
        <taxon>Sporolactobacillaceae</taxon>
        <taxon>Sporolactobacillus</taxon>
    </lineage>
</organism>
<feature type="region of interest" description="Disordered" evidence="1">
    <location>
        <begin position="1"/>
        <end position="43"/>
    </location>
</feature>
<feature type="compositionally biased region" description="Basic and acidic residues" evidence="1">
    <location>
        <begin position="1"/>
        <end position="24"/>
    </location>
</feature>
<dbReference type="AlphaFoldDB" id="A0A4Y1ZI49"/>
<dbReference type="EMBL" id="BEXB01000056">
    <property type="protein sequence ID" value="GAY78680.1"/>
    <property type="molecule type" value="Genomic_DNA"/>
</dbReference>
<dbReference type="RefSeq" id="WP_262393474.1">
    <property type="nucleotide sequence ID" value="NZ_BEXB01000056.1"/>
</dbReference>
<reference evidence="2 3" key="1">
    <citation type="submission" date="2017-11" db="EMBL/GenBank/DDBJ databases">
        <title>Draft Genome Sequence of Sporolactobacillus inulinus NBRC 111894 Isolated from Koso, a Japanese Sugar-Vegetable Fermented Beverage.</title>
        <authorList>
            <person name="Chiou T.Y."/>
            <person name="Oshima K."/>
            <person name="Suda W."/>
            <person name="Hattori M."/>
            <person name="Takahashi T."/>
        </authorList>
    </citation>
    <scope>NUCLEOTIDE SEQUENCE [LARGE SCALE GENOMIC DNA]</scope>
    <source>
        <strain evidence="2 3">NBRC111894</strain>
    </source>
</reference>
<comment type="caution">
    <text evidence="2">The sequence shown here is derived from an EMBL/GenBank/DDBJ whole genome shotgun (WGS) entry which is preliminary data.</text>
</comment>
<name>A0A4Y1ZI49_9BACL</name>
<evidence type="ECO:0000256" key="1">
    <source>
        <dbReference type="SAM" id="MobiDB-lite"/>
    </source>
</evidence>